<dbReference type="Gene3D" id="2.160.20.10">
    <property type="entry name" value="Single-stranded right-handed beta-helix, Pectin lyase-like"/>
    <property type="match status" value="1"/>
</dbReference>
<name>A0A0H4P6W6_9BACT</name>
<dbReference type="InterPro" id="IPR011050">
    <property type="entry name" value="Pectin_lyase_fold/virulence"/>
</dbReference>
<gene>
    <name evidence="1" type="ORF">CA2015_0728</name>
</gene>
<protein>
    <submittedName>
        <fullName evidence="1">Uncharacterized protein</fullName>
    </submittedName>
</protein>
<organism evidence="1 2">
    <name type="scientific">Cyclobacterium amurskyense</name>
    <dbReference type="NCBI Taxonomy" id="320787"/>
    <lineage>
        <taxon>Bacteria</taxon>
        <taxon>Pseudomonadati</taxon>
        <taxon>Bacteroidota</taxon>
        <taxon>Cytophagia</taxon>
        <taxon>Cytophagales</taxon>
        <taxon>Cyclobacteriaceae</taxon>
        <taxon>Cyclobacterium</taxon>
    </lineage>
</organism>
<dbReference type="RefSeq" id="WP_339712196.1">
    <property type="nucleotide sequence ID" value="NZ_CAXBGM010000018.1"/>
</dbReference>
<reference evidence="1 2" key="1">
    <citation type="submission" date="2015-07" db="EMBL/GenBank/DDBJ databases">
        <authorList>
            <person name="Kim K.M."/>
        </authorList>
    </citation>
    <scope>NUCLEOTIDE SEQUENCE [LARGE SCALE GENOMIC DNA]</scope>
    <source>
        <strain evidence="1 2">KCTC 12363</strain>
    </source>
</reference>
<evidence type="ECO:0000313" key="1">
    <source>
        <dbReference type="EMBL" id="AKP50191.1"/>
    </source>
</evidence>
<keyword evidence="2" id="KW-1185">Reference proteome</keyword>
<dbReference type="SUPFAM" id="SSF51126">
    <property type="entry name" value="Pectin lyase-like"/>
    <property type="match status" value="1"/>
</dbReference>
<dbReference type="AlphaFoldDB" id="A0A0H4P6W6"/>
<dbReference type="InterPro" id="IPR012334">
    <property type="entry name" value="Pectin_lyas_fold"/>
</dbReference>
<dbReference type="KEGG" id="camu:CA2015_0728"/>
<dbReference type="Proteomes" id="UP000036520">
    <property type="component" value="Chromosome"/>
</dbReference>
<evidence type="ECO:0000313" key="2">
    <source>
        <dbReference type="Proteomes" id="UP000036520"/>
    </source>
</evidence>
<proteinExistence type="predicted"/>
<accession>A0A0H4P6W6</accession>
<dbReference type="EMBL" id="CP012040">
    <property type="protein sequence ID" value="AKP50191.1"/>
    <property type="molecule type" value="Genomic_DNA"/>
</dbReference>
<sequence>MFYNNVSYNNNSGYTLGKTTTTVNNIEFSNKVPSYRSGLHHHNSWNLSDYTVSASDFVSLDPSSPDFLRLKAGSGLVNVGSDIGFPFNGTAPDLGVYEQY</sequence>